<keyword evidence="3" id="KW-1185">Reference proteome</keyword>
<evidence type="ECO:0000256" key="1">
    <source>
        <dbReference type="SAM" id="Phobius"/>
    </source>
</evidence>
<keyword evidence="1" id="KW-1133">Transmembrane helix</keyword>
<dbReference type="Proteomes" id="UP000663722">
    <property type="component" value="Chromosome"/>
</dbReference>
<feature type="transmembrane region" description="Helical" evidence="1">
    <location>
        <begin position="16"/>
        <end position="34"/>
    </location>
</feature>
<protein>
    <submittedName>
        <fullName evidence="2">Uncharacterized protein</fullName>
    </submittedName>
</protein>
<evidence type="ECO:0000313" key="3">
    <source>
        <dbReference type="Proteomes" id="UP000663722"/>
    </source>
</evidence>
<dbReference type="KEGG" id="dmm:dnm_009060"/>
<name>A0A975BGJ9_9BACT</name>
<organism evidence="2 3">
    <name type="scientific">Desulfonema magnum</name>
    <dbReference type="NCBI Taxonomy" id="45655"/>
    <lineage>
        <taxon>Bacteria</taxon>
        <taxon>Pseudomonadati</taxon>
        <taxon>Thermodesulfobacteriota</taxon>
        <taxon>Desulfobacteria</taxon>
        <taxon>Desulfobacterales</taxon>
        <taxon>Desulfococcaceae</taxon>
        <taxon>Desulfonema</taxon>
    </lineage>
</organism>
<accession>A0A975BGJ9</accession>
<gene>
    <name evidence="2" type="ORF">dnm_009060</name>
</gene>
<reference evidence="2" key="1">
    <citation type="journal article" date="2021" name="Microb. Physiol.">
        <title>Proteogenomic Insights into the Physiology of Marine, Sulfate-Reducing, Filamentous Desulfonema limicola and Desulfonema magnum.</title>
        <authorList>
            <person name="Schnaars V."/>
            <person name="Wohlbrand L."/>
            <person name="Scheve S."/>
            <person name="Hinrichs C."/>
            <person name="Reinhardt R."/>
            <person name="Rabus R."/>
        </authorList>
    </citation>
    <scope>NUCLEOTIDE SEQUENCE</scope>
    <source>
        <strain evidence="2">4be13</strain>
    </source>
</reference>
<dbReference type="EMBL" id="CP061800">
    <property type="protein sequence ID" value="QTA84903.1"/>
    <property type="molecule type" value="Genomic_DNA"/>
</dbReference>
<evidence type="ECO:0000313" key="2">
    <source>
        <dbReference type="EMBL" id="QTA84903.1"/>
    </source>
</evidence>
<keyword evidence="1" id="KW-0812">Transmembrane</keyword>
<dbReference type="AlphaFoldDB" id="A0A975BGJ9"/>
<keyword evidence="1" id="KW-0472">Membrane</keyword>
<proteinExistence type="predicted"/>
<sequence length="37" mass="4562">MDKNFNGILLYETDRYLTLITVRSFFNFFFLCHLKKL</sequence>